<reference evidence="1 2" key="1">
    <citation type="submission" date="2020-09" db="EMBL/GenBank/DDBJ databases">
        <title>De no assembly of potato wild relative species, Solanum commersonii.</title>
        <authorList>
            <person name="Cho K."/>
        </authorList>
    </citation>
    <scope>NUCLEOTIDE SEQUENCE [LARGE SCALE GENOMIC DNA]</scope>
    <source>
        <strain evidence="1">LZ3.2</strain>
        <tissue evidence="1">Leaf</tissue>
    </source>
</reference>
<protein>
    <submittedName>
        <fullName evidence="1">Uncharacterized protein</fullName>
    </submittedName>
</protein>
<evidence type="ECO:0000313" key="1">
    <source>
        <dbReference type="EMBL" id="KAG5612697.1"/>
    </source>
</evidence>
<name>A0A9J5ZKN8_SOLCO</name>
<dbReference type="Proteomes" id="UP000824120">
    <property type="component" value="Chromosome 4"/>
</dbReference>
<accession>A0A9J5ZKN8</accession>
<gene>
    <name evidence="1" type="ORF">H5410_023978</name>
</gene>
<feature type="non-terminal residue" evidence="1">
    <location>
        <position position="1"/>
    </location>
</feature>
<evidence type="ECO:0000313" key="2">
    <source>
        <dbReference type="Proteomes" id="UP000824120"/>
    </source>
</evidence>
<organism evidence="1 2">
    <name type="scientific">Solanum commersonii</name>
    <name type="common">Commerson's wild potato</name>
    <name type="synonym">Commerson's nightshade</name>
    <dbReference type="NCBI Taxonomy" id="4109"/>
    <lineage>
        <taxon>Eukaryota</taxon>
        <taxon>Viridiplantae</taxon>
        <taxon>Streptophyta</taxon>
        <taxon>Embryophyta</taxon>
        <taxon>Tracheophyta</taxon>
        <taxon>Spermatophyta</taxon>
        <taxon>Magnoliopsida</taxon>
        <taxon>eudicotyledons</taxon>
        <taxon>Gunneridae</taxon>
        <taxon>Pentapetalae</taxon>
        <taxon>asterids</taxon>
        <taxon>lamiids</taxon>
        <taxon>Solanales</taxon>
        <taxon>Solanaceae</taxon>
        <taxon>Solanoideae</taxon>
        <taxon>Solaneae</taxon>
        <taxon>Solanum</taxon>
    </lineage>
</organism>
<keyword evidence="2" id="KW-1185">Reference proteome</keyword>
<proteinExistence type="predicted"/>
<comment type="caution">
    <text evidence="1">The sequence shown here is derived from an EMBL/GenBank/DDBJ whole genome shotgun (WGS) entry which is preliminary data.</text>
</comment>
<sequence length="118" mass="13772">CWIPSRLFKTNRILSVRQQVKTIVSLSANCYSLLMKQADQWDDNWPWKPIRKTKAPVKANLLGNATQGKRFDGMLATSKELLEITIPLCIFWTIWLERNKTRLESQNNHISKIKDNCL</sequence>
<dbReference type="EMBL" id="JACXVP010000004">
    <property type="protein sequence ID" value="KAG5612697.1"/>
    <property type="molecule type" value="Genomic_DNA"/>
</dbReference>
<dbReference type="AlphaFoldDB" id="A0A9J5ZKN8"/>